<sequence length="400" mass="44813">MRPLRLLWVMPYLPWPTTSGGKLRQYHLLRCLAARGHRITLLVQSKTALDPEARAHLEPLLERLVVLERRPLKSFRTLYSALLSPVPLLASVNGHAPAFARALDRLLEQPWDVVQLEHSYLYEPCRGPLRRHRRDFIVSEHNVESTLADVTYSRLPAMLRPLARLDRGRYRRWERQVLSAAHKVIALTGEDARVFAPYSRQPVAVVVNGTDTAAFADVVPDPRQRRVLFIGNFEYAPNIDAVEWMLDVIMPALWKHSPDVRLCLCGHALPTQWAERWTDPRIEWRGFVPRLQSVQAQSSVFLAALRDGGGSKLKVLEAMAAGLPLVATPQAVSGLAVQPGVHYTGGGQVDALVAGLRQLLEDPAQAHALGEAGRGYVRRHHDWSRSADQLEAVYAELACA</sequence>
<keyword evidence="1" id="KW-0808">Transferase</keyword>
<evidence type="ECO:0000256" key="1">
    <source>
        <dbReference type="ARBA" id="ARBA00022679"/>
    </source>
</evidence>
<accession>A0ABT0SJR4</accession>
<dbReference type="RefSeq" id="WP_250065045.1">
    <property type="nucleotide sequence ID" value="NZ_JAIKTS010000005.1"/>
</dbReference>
<dbReference type="SUPFAM" id="SSF53756">
    <property type="entry name" value="UDP-Glycosyltransferase/glycogen phosphorylase"/>
    <property type="match status" value="1"/>
</dbReference>
<organism evidence="3 4">
    <name type="scientific">Stenotrophomonas mori</name>
    <dbReference type="NCBI Taxonomy" id="2871096"/>
    <lineage>
        <taxon>Bacteria</taxon>
        <taxon>Pseudomonadati</taxon>
        <taxon>Pseudomonadota</taxon>
        <taxon>Gammaproteobacteria</taxon>
        <taxon>Lysobacterales</taxon>
        <taxon>Lysobacteraceae</taxon>
        <taxon>Stenotrophomonas</taxon>
    </lineage>
</organism>
<evidence type="ECO:0000259" key="2">
    <source>
        <dbReference type="Pfam" id="PF13439"/>
    </source>
</evidence>
<name>A0ABT0SJR4_9GAMM</name>
<comment type="caution">
    <text evidence="3">The sequence shown here is derived from an EMBL/GenBank/DDBJ whole genome shotgun (WGS) entry which is preliminary data.</text>
</comment>
<dbReference type="Pfam" id="PF13439">
    <property type="entry name" value="Glyco_transf_4"/>
    <property type="match status" value="1"/>
</dbReference>
<dbReference type="InterPro" id="IPR028098">
    <property type="entry name" value="Glyco_trans_4-like_N"/>
</dbReference>
<feature type="domain" description="Glycosyltransferase subfamily 4-like N-terminal" evidence="2">
    <location>
        <begin position="26"/>
        <end position="213"/>
    </location>
</feature>
<proteinExistence type="predicted"/>
<keyword evidence="4" id="KW-1185">Reference proteome</keyword>
<dbReference type="Proteomes" id="UP001431235">
    <property type="component" value="Unassembled WGS sequence"/>
</dbReference>
<dbReference type="CDD" id="cd03801">
    <property type="entry name" value="GT4_PimA-like"/>
    <property type="match status" value="1"/>
</dbReference>
<reference evidence="3 4" key="1">
    <citation type="submission" date="2021-08" db="EMBL/GenBank/DDBJ databases">
        <title>Novel members of of the genus Stenotrophomonas from differernt environment.</title>
        <authorList>
            <person name="Deng Y."/>
        </authorList>
    </citation>
    <scope>NUCLEOTIDE SEQUENCE [LARGE SCALE GENOMIC DNA]</scope>
    <source>
        <strain evidence="3 4">CPCC 101365</strain>
    </source>
</reference>
<dbReference type="EMBL" id="JAIKTS010000005">
    <property type="protein sequence ID" value="MCL7715575.1"/>
    <property type="molecule type" value="Genomic_DNA"/>
</dbReference>
<dbReference type="PANTHER" id="PTHR46401:SF2">
    <property type="entry name" value="GLYCOSYLTRANSFERASE WBBK-RELATED"/>
    <property type="match status" value="1"/>
</dbReference>
<evidence type="ECO:0000313" key="3">
    <source>
        <dbReference type="EMBL" id="MCL7715575.1"/>
    </source>
</evidence>
<gene>
    <name evidence="3" type="ORF">K5L01_13090</name>
</gene>
<dbReference type="PANTHER" id="PTHR46401">
    <property type="entry name" value="GLYCOSYLTRANSFERASE WBBK-RELATED"/>
    <property type="match status" value="1"/>
</dbReference>
<dbReference type="Gene3D" id="3.40.50.2000">
    <property type="entry name" value="Glycogen Phosphorylase B"/>
    <property type="match status" value="2"/>
</dbReference>
<protein>
    <submittedName>
        <fullName evidence="3">Glycosyltransferase family 4 protein</fullName>
    </submittedName>
</protein>
<evidence type="ECO:0000313" key="4">
    <source>
        <dbReference type="Proteomes" id="UP001431235"/>
    </source>
</evidence>
<dbReference type="Pfam" id="PF13692">
    <property type="entry name" value="Glyco_trans_1_4"/>
    <property type="match status" value="1"/>
</dbReference>